<evidence type="ECO:0000313" key="3">
    <source>
        <dbReference type="Proteomes" id="UP001253439"/>
    </source>
</evidence>
<dbReference type="Proteomes" id="UP001253439">
    <property type="component" value="Unassembled WGS sequence"/>
</dbReference>
<evidence type="ECO:0000256" key="1">
    <source>
        <dbReference type="SAM" id="Phobius"/>
    </source>
</evidence>
<proteinExistence type="predicted"/>
<sequence>MDTRSRPVVGRVVAAAAGTERRRLLVVLGVPVLLTALIDLTANFGVGILFVAAGLAAFLYTRPTAQKTVAAGCYGAGTVLIGLFLLELYLNGAQGSTEPLLGTATRVLWRAVMGVSLIGLGLWVRRIEL</sequence>
<accession>A0AAE4JKF2</accession>
<dbReference type="EMBL" id="JAMQOM010000008">
    <property type="protein sequence ID" value="MDS0222951.1"/>
    <property type="molecule type" value="Genomic_DNA"/>
</dbReference>
<keyword evidence="1" id="KW-0472">Membrane</keyword>
<feature type="transmembrane region" description="Helical" evidence="1">
    <location>
        <begin position="68"/>
        <end position="87"/>
    </location>
</feature>
<reference evidence="2 3" key="1">
    <citation type="submission" date="2022-06" db="EMBL/GenBank/DDBJ databases">
        <title>Haloarcula sp. a new haloarchaeum isolate from saline soil.</title>
        <authorList>
            <person name="Strakova D."/>
            <person name="Galisteo C."/>
            <person name="Sanchez-Porro C."/>
            <person name="Ventosa A."/>
        </authorList>
    </citation>
    <scope>NUCLEOTIDE SEQUENCE [LARGE SCALE GENOMIC DNA]</scope>
    <source>
        <strain evidence="2 3">S1AR25-5A</strain>
    </source>
</reference>
<organism evidence="2 3">
    <name type="scientific">Haloarcula terrestris</name>
    <dbReference type="NCBI Taxonomy" id="2950533"/>
    <lineage>
        <taxon>Archaea</taxon>
        <taxon>Methanobacteriati</taxon>
        <taxon>Methanobacteriota</taxon>
        <taxon>Stenosarchaea group</taxon>
        <taxon>Halobacteria</taxon>
        <taxon>Halobacteriales</taxon>
        <taxon>Haloarculaceae</taxon>
        <taxon>Haloarcula</taxon>
    </lineage>
</organism>
<feature type="transmembrane region" description="Helical" evidence="1">
    <location>
        <begin position="21"/>
        <end position="38"/>
    </location>
</feature>
<keyword evidence="3" id="KW-1185">Reference proteome</keyword>
<keyword evidence="1" id="KW-0812">Transmembrane</keyword>
<gene>
    <name evidence="2" type="ORF">NDI54_16520</name>
</gene>
<comment type="caution">
    <text evidence="2">The sequence shown here is derived from an EMBL/GenBank/DDBJ whole genome shotgun (WGS) entry which is preliminary data.</text>
</comment>
<evidence type="ECO:0000313" key="2">
    <source>
        <dbReference type="EMBL" id="MDS0222951.1"/>
    </source>
</evidence>
<dbReference type="AlphaFoldDB" id="A0AAE4JKF2"/>
<feature type="transmembrane region" description="Helical" evidence="1">
    <location>
        <begin position="107"/>
        <end position="124"/>
    </location>
</feature>
<name>A0AAE4JKF2_9EURY</name>
<keyword evidence="1" id="KW-1133">Transmembrane helix</keyword>
<dbReference type="RefSeq" id="WP_310897562.1">
    <property type="nucleotide sequence ID" value="NZ_JAMQOM010000008.1"/>
</dbReference>
<protein>
    <submittedName>
        <fullName evidence="2">Uncharacterized protein</fullName>
    </submittedName>
</protein>
<feature type="transmembrane region" description="Helical" evidence="1">
    <location>
        <begin position="44"/>
        <end position="61"/>
    </location>
</feature>